<dbReference type="AlphaFoldDB" id="A0A7J6BB43"/>
<sequence>MATVTLQFGWWFACEPASFGKWGYEKKVFQLFVLLPLRSSFQPCPCPDHPPPPL</sequence>
<name>A0A7J6BB43_AMEME</name>
<protein>
    <submittedName>
        <fullName evidence="1">Uncharacterized protein</fullName>
    </submittedName>
</protein>
<accession>A0A7J6BB43</accession>
<gene>
    <name evidence="1" type="ORF">AMELA_G00035100</name>
</gene>
<reference evidence="1 2" key="1">
    <citation type="submission" date="2020-02" db="EMBL/GenBank/DDBJ databases">
        <title>A chromosome-scale genome assembly of the black bullhead catfish (Ameiurus melas).</title>
        <authorList>
            <person name="Wen M."/>
            <person name="Zham M."/>
            <person name="Cabau C."/>
            <person name="Klopp C."/>
            <person name="Donnadieu C."/>
            <person name="Roques C."/>
            <person name="Bouchez O."/>
            <person name="Lampietro C."/>
            <person name="Jouanno E."/>
            <person name="Herpin A."/>
            <person name="Louis A."/>
            <person name="Berthelot C."/>
            <person name="Parey E."/>
            <person name="Roest-Crollius H."/>
            <person name="Braasch I."/>
            <person name="Postlethwait J."/>
            <person name="Robinson-Rechavi M."/>
            <person name="Echchiki A."/>
            <person name="Begum T."/>
            <person name="Montfort J."/>
            <person name="Schartl M."/>
            <person name="Bobe J."/>
            <person name="Guiguen Y."/>
        </authorList>
    </citation>
    <scope>NUCLEOTIDE SEQUENCE [LARGE SCALE GENOMIC DNA]</scope>
    <source>
        <strain evidence="1">M_S1</strain>
        <tissue evidence="1">Blood</tissue>
    </source>
</reference>
<evidence type="ECO:0000313" key="1">
    <source>
        <dbReference type="EMBL" id="KAF4091261.1"/>
    </source>
</evidence>
<proteinExistence type="predicted"/>
<comment type="caution">
    <text evidence="1">The sequence shown here is derived from an EMBL/GenBank/DDBJ whole genome shotgun (WGS) entry which is preliminary data.</text>
</comment>
<dbReference type="Proteomes" id="UP000593565">
    <property type="component" value="Unassembled WGS sequence"/>
</dbReference>
<organism evidence="1 2">
    <name type="scientific">Ameiurus melas</name>
    <name type="common">Black bullhead</name>
    <name type="synonym">Silurus melas</name>
    <dbReference type="NCBI Taxonomy" id="219545"/>
    <lineage>
        <taxon>Eukaryota</taxon>
        <taxon>Metazoa</taxon>
        <taxon>Chordata</taxon>
        <taxon>Craniata</taxon>
        <taxon>Vertebrata</taxon>
        <taxon>Euteleostomi</taxon>
        <taxon>Actinopterygii</taxon>
        <taxon>Neopterygii</taxon>
        <taxon>Teleostei</taxon>
        <taxon>Ostariophysi</taxon>
        <taxon>Siluriformes</taxon>
        <taxon>Ictaluridae</taxon>
        <taxon>Ameiurus</taxon>
    </lineage>
</organism>
<evidence type="ECO:0000313" key="2">
    <source>
        <dbReference type="Proteomes" id="UP000593565"/>
    </source>
</evidence>
<keyword evidence="2" id="KW-1185">Reference proteome</keyword>
<dbReference type="EMBL" id="JAAGNN010000003">
    <property type="protein sequence ID" value="KAF4091261.1"/>
    <property type="molecule type" value="Genomic_DNA"/>
</dbReference>